<feature type="domain" description="ABC transporter" evidence="10">
    <location>
        <begin position="635"/>
        <end position="870"/>
    </location>
</feature>
<protein>
    <submittedName>
        <fullName evidence="12">ABC transporter domain-containing protein</fullName>
    </submittedName>
</protein>
<dbReference type="InterPro" id="IPR050835">
    <property type="entry name" value="ABC_transporter_sub-D"/>
</dbReference>
<keyword evidence="5" id="KW-0067">ATP-binding</keyword>
<dbReference type="Proteomes" id="UP000887566">
    <property type="component" value="Unplaced"/>
</dbReference>
<evidence type="ECO:0000256" key="9">
    <source>
        <dbReference type="SAM" id="Phobius"/>
    </source>
</evidence>
<keyword evidence="4" id="KW-0547">Nucleotide-binding</keyword>
<evidence type="ECO:0000256" key="4">
    <source>
        <dbReference type="ARBA" id="ARBA00022741"/>
    </source>
</evidence>
<dbReference type="GO" id="GO:0007031">
    <property type="term" value="P:peroxisome organization"/>
    <property type="evidence" value="ECO:0007669"/>
    <property type="project" value="TreeGrafter"/>
</dbReference>
<dbReference type="WBParaSite" id="PSAMB.scaffold767size41656.g8605.t1">
    <property type="protein sequence ID" value="PSAMB.scaffold767size41656.g8605.t1"/>
    <property type="gene ID" value="PSAMB.scaffold767size41656.g8605"/>
</dbReference>
<dbReference type="InterPro" id="IPR036640">
    <property type="entry name" value="ABC1_TM_sf"/>
</dbReference>
<name>A0A914XGV5_9BILA</name>
<keyword evidence="3 9" id="KW-0812">Transmembrane</keyword>
<accession>A0A914XGV5</accession>
<evidence type="ECO:0000256" key="3">
    <source>
        <dbReference type="ARBA" id="ARBA00022692"/>
    </source>
</evidence>
<dbReference type="PROSITE" id="PS50893">
    <property type="entry name" value="ABC_TRANSPORTER_2"/>
    <property type="match status" value="1"/>
</dbReference>
<feature type="transmembrane region" description="Helical" evidence="9">
    <location>
        <begin position="146"/>
        <end position="167"/>
    </location>
</feature>
<reference evidence="12" key="1">
    <citation type="submission" date="2022-11" db="UniProtKB">
        <authorList>
            <consortium name="WormBaseParasite"/>
        </authorList>
    </citation>
    <scope>IDENTIFICATION</scope>
</reference>
<keyword evidence="7 9" id="KW-0472">Membrane</keyword>
<dbReference type="GO" id="GO:0016887">
    <property type="term" value="F:ATP hydrolysis activity"/>
    <property type="evidence" value="ECO:0007669"/>
    <property type="project" value="InterPro"/>
</dbReference>
<evidence type="ECO:0000256" key="1">
    <source>
        <dbReference type="ARBA" id="ARBA00008575"/>
    </source>
</evidence>
<dbReference type="GO" id="GO:0006635">
    <property type="term" value="P:fatty acid beta-oxidation"/>
    <property type="evidence" value="ECO:0007669"/>
    <property type="project" value="TreeGrafter"/>
</dbReference>
<evidence type="ECO:0000313" key="11">
    <source>
        <dbReference type="Proteomes" id="UP000887566"/>
    </source>
</evidence>
<dbReference type="GO" id="GO:0015910">
    <property type="term" value="P:long-chain fatty acid import into peroxisome"/>
    <property type="evidence" value="ECO:0007669"/>
    <property type="project" value="TreeGrafter"/>
</dbReference>
<dbReference type="GO" id="GO:0140359">
    <property type="term" value="F:ABC-type transporter activity"/>
    <property type="evidence" value="ECO:0007669"/>
    <property type="project" value="InterPro"/>
</dbReference>
<comment type="similarity">
    <text evidence="1">Belongs to the ABC transporter superfamily. ABCD family. Peroxisomal fatty acyl CoA transporter (TC 3.A.1.203) subfamily.</text>
</comment>
<feature type="transmembrane region" description="Helical" evidence="9">
    <location>
        <begin position="268"/>
        <end position="287"/>
    </location>
</feature>
<evidence type="ECO:0000256" key="6">
    <source>
        <dbReference type="ARBA" id="ARBA00022989"/>
    </source>
</evidence>
<organism evidence="11 12">
    <name type="scientific">Plectus sambesii</name>
    <dbReference type="NCBI Taxonomy" id="2011161"/>
    <lineage>
        <taxon>Eukaryota</taxon>
        <taxon>Metazoa</taxon>
        <taxon>Ecdysozoa</taxon>
        <taxon>Nematoda</taxon>
        <taxon>Chromadorea</taxon>
        <taxon>Plectida</taxon>
        <taxon>Plectina</taxon>
        <taxon>Plectoidea</taxon>
        <taxon>Plectidae</taxon>
        <taxon>Plectus</taxon>
    </lineage>
</organism>
<dbReference type="PROSITE" id="PS00211">
    <property type="entry name" value="ABC_TRANSPORTER_1"/>
    <property type="match status" value="1"/>
</dbReference>
<proteinExistence type="inferred from homology"/>
<dbReference type="PANTHER" id="PTHR11384:SF59">
    <property type="entry name" value="LYSOSOMAL COBALAMIN TRANSPORTER ABCD4"/>
    <property type="match status" value="1"/>
</dbReference>
<keyword evidence="2" id="KW-0813">Transport</keyword>
<dbReference type="SUPFAM" id="SSF52540">
    <property type="entry name" value="P-loop containing nucleoside triphosphate hydrolases"/>
    <property type="match status" value="1"/>
</dbReference>
<evidence type="ECO:0000259" key="10">
    <source>
        <dbReference type="PROSITE" id="PS50893"/>
    </source>
</evidence>
<dbReference type="AlphaFoldDB" id="A0A914XGV5"/>
<dbReference type="SUPFAM" id="SSF90123">
    <property type="entry name" value="ABC transporter transmembrane region"/>
    <property type="match status" value="1"/>
</dbReference>
<feature type="transmembrane region" description="Helical" evidence="9">
    <location>
        <begin position="71"/>
        <end position="90"/>
    </location>
</feature>
<evidence type="ECO:0000256" key="5">
    <source>
        <dbReference type="ARBA" id="ARBA00022840"/>
    </source>
</evidence>
<sequence length="875" mass="98524">MGKFNLDWLFFKRLFTLLRVLFPSWRTNACWIALFAFSVSAVDQVVTYYVGIVPSEFYVILGKRDLSMFRILAIKATLLIIAKALALASIKYSTSLLSLKWREMADYALHRLYFKRNAFYKLNVLGDNLDNPDQRMTQDVEKTTRLLATEILIPVLMAPFIIAYYTYLTYDSSGWLGPVAIYIYFIIATVVNKLLLTPIIGLVVEQERQEGDFRYKHMSVRSNAESIGFYHSGLLENMLTNKTLHKLIKVQQKLVEWRFGLSLATNTFDYFGGILSYLIMAIPIFVLQSYDHLSPVEVAGIVSRNAFFYMYLINSFAKLVTLSEKIGELAGVTHRVMELFEEMHRLHDDRLETDRPPSTVPSSIAVVVTSGCDSNIDPQMLQIEQLHGGSIARHGTNEEKEALLMPNDDEPLVDDNIAFTFTDASFCLPDDPHSTLVATATMFRLLIVSILCYLVDAQVTVPYCEKIYGEIGLSHEQTTPASPYGYGYGQSGGYGGGSYAEPEPEPGKKTEEPPTTTVTEYGIVEGDWFLICAWFNTSTLGGSGSGSMGVCRHCDLIQASKTSVYQDNFKRKALMFEVDQTAAVRKENTKSMPGRLIVRDLPVPTADVTVQISRISTDEELCMSQYSEILKGNDLELKTVIGPDMIIELTLSPLHRRGLSLQIAQGKNLLITGDSGGGKSSILRILAGLWHCVSGKLERHWRSDPSLVLFLPQKPYFPNSSTTLCQQLVYPHIPRPDSRDEDRLVKILTIVRMESLIERCGGFHSEIAWDWLETLSPGELQRLSLARVLWHRPRLAILDEATSALGFELEMNLYEQLQQEGIGFVSVGHRLSLKRYHDYELHLGGRGVWSYNEIDQSIVSSHAQSILDSRSMLAM</sequence>
<dbReference type="Pfam" id="PF00005">
    <property type="entry name" value="ABC_tran"/>
    <property type="match status" value="1"/>
</dbReference>
<dbReference type="GO" id="GO:0005778">
    <property type="term" value="C:peroxisomal membrane"/>
    <property type="evidence" value="ECO:0007669"/>
    <property type="project" value="TreeGrafter"/>
</dbReference>
<dbReference type="GO" id="GO:0042760">
    <property type="term" value="P:very long-chain fatty acid catabolic process"/>
    <property type="evidence" value="ECO:0007669"/>
    <property type="project" value="TreeGrafter"/>
</dbReference>
<dbReference type="InterPro" id="IPR003593">
    <property type="entry name" value="AAA+_ATPase"/>
</dbReference>
<evidence type="ECO:0000313" key="12">
    <source>
        <dbReference type="WBParaSite" id="PSAMB.scaffold767size41656.g8605.t1"/>
    </source>
</evidence>
<dbReference type="Gene3D" id="3.40.50.300">
    <property type="entry name" value="P-loop containing nucleotide triphosphate hydrolases"/>
    <property type="match status" value="1"/>
</dbReference>
<dbReference type="InterPro" id="IPR027417">
    <property type="entry name" value="P-loop_NTPase"/>
</dbReference>
<dbReference type="InterPro" id="IPR017871">
    <property type="entry name" value="ABC_transporter-like_CS"/>
</dbReference>
<dbReference type="GO" id="GO:0005324">
    <property type="term" value="F:long-chain fatty acid transmembrane transporter activity"/>
    <property type="evidence" value="ECO:0007669"/>
    <property type="project" value="TreeGrafter"/>
</dbReference>
<dbReference type="Pfam" id="PF06472">
    <property type="entry name" value="ABC_membrane_2"/>
    <property type="match status" value="1"/>
</dbReference>
<evidence type="ECO:0000256" key="7">
    <source>
        <dbReference type="ARBA" id="ARBA00023136"/>
    </source>
</evidence>
<evidence type="ECO:0000256" key="2">
    <source>
        <dbReference type="ARBA" id="ARBA00022448"/>
    </source>
</evidence>
<dbReference type="CDD" id="cd03223">
    <property type="entry name" value="ABCD_peroxisomal_ALDP"/>
    <property type="match status" value="1"/>
</dbReference>
<evidence type="ECO:0000256" key="8">
    <source>
        <dbReference type="SAM" id="MobiDB-lite"/>
    </source>
</evidence>
<feature type="transmembrane region" description="Helical" evidence="9">
    <location>
        <begin position="29"/>
        <end position="51"/>
    </location>
</feature>
<dbReference type="GO" id="GO:0005524">
    <property type="term" value="F:ATP binding"/>
    <property type="evidence" value="ECO:0007669"/>
    <property type="project" value="UniProtKB-KW"/>
</dbReference>
<feature type="region of interest" description="Disordered" evidence="8">
    <location>
        <begin position="495"/>
        <end position="515"/>
    </location>
</feature>
<dbReference type="InterPro" id="IPR003439">
    <property type="entry name" value="ABC_transporter-like_ATP-bd"/>
</dbReference>
<feature type="transmembrane region" description="Helical" evidence="9">
    <location>
        <begin position="179"/>
        <end position="204"/>
    </location>
</feature>
<dbReference type="InterPro" id="IPR011527">
    <property type="entry name" value="ABC1_TM_dom"/>
</dbReference>
<keyword evidence="11" id="KW-1185">Reference proteome</keyword>
<keyword evidence="6 9" id="KW-1133">Transmembrane helix</keyword>
<dbReference type="PANTHER" id="PTHR11384">
    <property type="entry name" value="ATP-BINDING CASSETTE, SUB-FAMILY D MEMBER"/>
    <property type="match status" value="1"/>
</dbReference>
<dbReference type="SMART" id="SM00382">
    <property type="entry name" value="AAA"/>
    <property type="match status" value="1"/>
</dbReference>